<evidence type="ECO:0000313" key="10">
    <source>
        <dbReference type="EMBL" id="MBP1990655.1"/>
    </source>
</evidence>
<evidence type="ECO:0000256" key="5">
    <source>
        <dbReference type="ARBA" id="ARBA00029447"/>
    </source>
</evidence>
<dbReference type="PANTHER" id="PTHR32089">
    <property type="entry name" value="METHYL-ACCEPTING CHEMOTAXIS PROTEIN MCPB"/>
    <property type="match status" value="1"/>
</dbReference>
<proteinExistence type="inferred from homology"/>
<dbReference type="InterPro" id="IPR003660">
    <property type="entry name" value="HAMP_dom"/>
</dbReference>
<dbReference type="RefSeq" id="WP_209971402.1">
    <property type="nucleotide sequence ID" value="NZ_JAGGLB010000005.1"/>
</dbReference>
<dbReference type="PROSITE" id="PS50111">
    <property type="entry name" value="CHEMOTAXIS_TRANSDUC_2"/>
    <property type="match status" value="1"/>
</dbReference>
<protein>
    <submittedName>
        <fullName evidence="10">Methyl-accepting chemotaxis protein</fullName>
    </submittedName>
</protein>
<dbReference type="SUPFAM" id="SSF58104">
    <property type="entry name" value="Methyl-accepting chemotaxis protein (MCP) signaling domain"/>
    <property type="match status" value="1"/>
</dbReference>
<feature type="transmembrane region" description="Helical" evidence="7">
    <location>
        <begin position="286"/>
        <end position="306"/>
    </location>
</feature>
<dbReference type="Pfam" id="PF00672">
    <property type="entry name" value="HAMP"/>
    <property type="match status" value="1"/>
</dbReference>
<evidence type="ECO:0000256" key="4">
    <source>
        <dbReference type="ARBA" id="ARBA00023224"/>
    </source>
</evidence>
<reference evidence="10 11" key="1">
    <citation type="submission" date="2021-03" db="EMBL/GenBank/DDBJ databases">
        <title>Genomic Encyclopedia of Type Strains, Phase IV (KMG-IV): sequencing the most valuable type-strain genomes for metagenomic binning, comparative biology and taxonomic classification.</title>
        <authorList>
            <person name="Goeker M."/>
        </authorList>
    </citation>
    <scope>NUCLEOTIDE SEQUENCE [LARGE SCALE GENOMIC DNA]</scope>
    <source>
        <strain evidence="10 11">DSM 26048</strain>
    </source>
</reference>
<keyword evidence="4 6" id="KW-0807">Transducer</keyword>
<evidence type="ECO:0000256" key="3">
    <source>
        <dbReference type="ARBA" id="ARBA00023136"/>
    </source>
</evidence>
<name>A0ABS4IU73_9BACL</name>
<keyword evidence="3 7" id="KW-0472">Membrane</keyword>
<keyword evidence="2" id="KW-1003">Cell membrane</keyword>
<keyword evidence="7" id="KW-1133">Transmembrane helix</keyword>
<dbReference type="InterPro" id="IPR004089">
    <property type="entry name" value="MCPsignal_dom"/>
</dbReference>
<evidence type="ECO:0000313" key="11">
    <source>
        <dbReference type="Proteomes" id="UP001519287"/>
    </source>
</evidence>
<keyword evidence="11" id="KW-1185">Reference proteome</keyword>
<evidence type="ECO:0000256" key="1">
    <source>
        <dbReference type="ARBA" id="ARBA00004236"/>
    </source>
</evidence>
<dbReference type="EMBL" id="JAGGLB010000005">
    <property type="protein sequence ID" value="MBP1990655.1"/>
    <property type="molecule type" value="Genomic_DNA"/>
</dbReference>
<accession>A0ABS4IU73</accession>
<dbReference type="CDD" id="cd06225">
    <property type="entry name" value="HAMP"/>
    <property type="match status" value="1"/>
</dbReference>
<comment type="similarity">
    <text evidence="5">Belongs to the methyl-accepting chemotaxis (MCP) protein family.</text>
</comment>
<dbReference type="Gene3D" id="1.10.287.950">
    <property type="entry name" value="Methyl-accepting chemotaxis protein"/>
    <property type="match status" value="1"/>
</dbReference>
<evidence type="ECO:0000259" key="8">
    <source>
        <dbReference type="PROSITE" id="PS50111"/>
    </source>
</evidence>
<evidence type="ECO:0000256" key="2">
    <source>
        <dbReference type="ARBA" id="ARBA00022475"/>
    </source>
</evidence>
<evidence type="ECO:0000256" key="7">
    <source>
        <dbReference type="SAM" id="Phobius"/>
    </source>
</evidence>
<dbReference type="Pfam" id="PF00015">
    <property type="entry name" value="MCPsignal"/>
    <property type="match status" value="1"/>
</dbReference>
<comment type="subcellular location">
    <subcellularLocation>
        <location evidence="1">Cell membrane</location>
    </subcellularLocation>
</comment>
<evidence type="ECO:0000259" key="9">
    <source>
        <dbReference type="PROSITE" id="PS50885"/>
    </source>
</evidence>
<keyword evidence="7" id="KW-0812">Transmembrane</keyword>
<sequence length="666" mass="72736">MLSQSIKYKIIWPMVVTFILVTVGMAAIIYDTAAHSIYNKGYTTMEIAKLGIENTMIAKRTAEEVMEKEMYGQAVLVSYLVEQGMNYDMIKEIAAKAEIDEIWVTDGKGKVALTNTAPHVDFNFSADLQGQAYEFMSLIDKAKDRVAQPATERTIDGKIFKYVGVGGWSSSRIVQVGREGQRLSELEQTIGSESLIAELKTNLSTDVLFSGVTDKEGNLLYASDASIPNLNAQIPDITQYLQQEKTARLTSSFQGKKVNYYISTLSNGQGFVMALSTDVLNRIRTISVVSTVCGLLLVGLVLFAVVNRQFKRLAGLHHAMTSISEGNGDLTHRLPAGSQDEIGRLSSAANRFIEKIHSIVIDVKRATESSSKDAGEIKDTTDRTLELAKEINTTVHEMTMLSIKQSEEVEQGMEAVQKLASYIDESKQHTQMLYDYNHAGQAKQEQGLAAMESLADSMKQNVQVVQNVMDSLNNLKTDIDAISEMAEAITGISRQTRLLALNASIEAARAGEHGKGFSVVAAEVGKLSEQASQASERIQDLVENVQDSAESTLSSMNDAAAIIRHQESSVELTSEASITMKETLASTRELIARITESMETVGSSKNHILAFMESTSAMSEQAAASSQEVLAGVESQVGMFANVHSLAQSLNQLMVELQTVVDRFKV</sequence>
<comment type="caution">
    <text evidence="10">The sequence shown here is derived from an EMBL/GenBank/DDBJ whole genome shotgun (WGS) entry which is preliminary data.</text>
</comment>
<dbReference type="Proteomes" id="UP001519287">
    <property type="component" value="Unassembled WGS sequence"/>
</dbReference>
<dbReference type="Gene3D" id="6.10.340.10">
    <property type="match status" value="1"/>
</dbReference>
<dbReference type="PROSITE" id="PS50885">
    <property type="entry name" value="HAMP"/>
    <property type="match status" value="1"/>
</dbReference>
<feature type="transmembrane region" description="Helical" evidence="7">
    <location>
        <begin position="12"/>
        <end position="30"/>
    </location>
</feature>
<evidence type="ECO:0000256" key="6">
    <source>
        <dbReference type="PROSITE-ProRule" id="PRU00284"/>
    </source>
</evidence>
<organism evidence="10 11">
    <name type="scientific">Paenibacillus eucommiae</name>
    <dbReference type="NCBI Taxonomy" id="1355755"/>
    <lineage>
        <taxon>Bacteria</taxon>
        <taxon>Bacillati</taxon>
        <taxon>Bacillota</taxon>
        <taxon>Bacilli</taxon>
        <taxon>Bacillales</taxon>
        <taxon>Paenibacillaceae</taxon>
        <taxon>Paenibacillus</taxon>
    </lineage>
</organism>
<dbReference type="SMART" id="SM00283">
    <property type="entry name" value="MA"/>
    <property type="match status" value="1"/>
</dbReference>
<feature type="domain" description="HAMP" evidence="9">
    <location>
        <begin position="307"/>
        <end position="361"/>
    </location>
</feature>
<gene>
    <name evidence="10" type="ORF">J2Z66_002261</name>
</gene>
<dbReference type="PANTHER" id="PTHR32089:SF112">
    <property type="entry name" value="LYSOZYME-LIKE PROTEIN-RELATED"/>
    <property type="match status" value="1"/>
</dbReference>
<feature type="domain" description="Methyl-accepting transducer" evidence="8">
    <location>
        <begin position="380"/>
        <end position="630"/>
    </location>
</feature>
<dbReference type="SMART" id="SM00304">
    <property type="entry name" value="HAMP"/>
    <property type="match status" value="1"/>
</dbReference>